<comment type="similarity">
    <text evidence="1">Belongs to the LysR transcriptional regulatory family.</text>
</comment>
<dbReference type="PROSITE" id="PS50931">
    <property type="entry name" value="HTH_LYSR"/>
    <property type="match status" value="1"/>
</dbReference>
<reference evidence="7" key="1">
    <citation type="submission" date="2016-07" db="EMBL/GenBank/DDBJ databases">
        <title>Nontailed viruses are major unrecognized killers of bacteria in the ocean.</title>
        <authorList>
            <person name="Kauffman K."/>
            <person name="Hussain F."/>
            <person name="Yang J."/>
            <person name="Arevalo P."/>
            <person name="Brown J."/>
            <person name="Cutler M."/>
            <person name="Kelly L."/>
            <person name="Polz M.F."/>
        </authorList>
    </citation>
    <scope>NUCLEOTIDE SEQUENCE [LARGE SCALE GENOMIC DNA]</scope>
    <source>
        <strain evidence="7">10N.261.51.B8</strain>
    </source>
</reference>
<comment type="caution">
    <text evidence="6">The sequence shown here is derived from an EMBL/GenBank/DDBJ whole genome shotgun (WGS) entry which is preliminary data.</text>
</comment>
<dbReference type="SUPFAM" id="SSF46785">
    <property type="entry name" value="Winged helix' DNA-binding domain"/>
    <property type="match status" value="1"/>
</dbReference>
<dbReference type="InterPro" id="IPR050389">
    <property type="entry name" value="LysR-type_TF"/>
</dbReference>
<protein>
    <recommendedName>
        <fullName evidence="5">HTH lysR-type domain-containing protein</fullName>
    </recommendedName>
</protein>
<keyword evidence="4" id="KW-0804">Transcription</keyword>
<evidence type="ECO:0000259" key="5">
    <source>
        <dbReference type="PROSITE" id="PS50931"/>
    </source>
</evidence>
<dbReference type="InterPro" id="IPR036390">
    <property type="entry name" value="WH_DNA-bd_sf"/>
</dbReference>
<sequence length="318" mass="35723">MYKKYNDQINLNYLRVFDAIYLHRSTKLAASTLGISQSAVSQTLAKLRDYTGDKLFYSANGQLQSTHRADAIGLGLNEQLDALDNRIFSDLFEDPSEFDGELTIAVSSVFLEAIATELTSSVVFNSFPKAKLNVTTWTDRTFTDIQNGDVHIGLNFGPIDTPKSIRSVDLTSSEPIVIMRKNHPWSDGRFKLEDFNKYPTGGILVPGLTDFNAILERRAPEFFNFKYRSASMSVLTCLAEHSDILAITETLSASMCPNTIDCVQPTWLTELAPAQMSHAIYYLERNHNHPLYSFCINIVQNSLQEKLDILKTRTKSNA</sequence>
<keyword evidence="3" id="KW-0238">DNA-binding</keyword>
<dbReference type="SUPFAM" id="SSF53850">
    <property type="entry name" value="Periplasmic binding protein-like II"/>
    <property type="match status" value="1"/>
</dbReference>
<dbReference type="PANTHER" id="PTHR30118">
    <property type="entry name" value="HTH-TYPE TRANSCRIPTIONAL REGULATOR LEUO-RELATED"/>
    <property type="match status" value="1"/>
</dbReference>
<dbReference type="Pfam" id="PF03466">
    <property type="entry name" value="LysR_substrate"/>
    <property type="match status" value="1"/>
</dbReference>
<dbReference type="Proteomes" id="UP000235746">
    <property type="component" value="Unassembled WGS sequence"/>
</dbReference>
<dbReference type="GO" id="GO:0003677">
    <property type="term" value="F:DNA binding"/>
    <property type="evidence" value="ECO:0007669"/>
    <property type="project" value="UniProtKB-KW"/>
</dbReference>
<dbReference type="Gene3D" id="1.10.10.10">
    <property type="entry name" value="Winged helix-like DNA-binding domain superfamily/Winged helix DNA-binding domain"/>
    <property type="match status" value="1"/>
</dbReference>
<dbReference type="RefSeq" id="WP_102559204.1">
    <property type="nucleotide sequence ID" value="NZ_MCYL01000024.1"/>
</dbReference>
<dbReference type="GO" id="GO:0003700">
    <property type="term" value="F:DNA-binding transcription factor activity"/>
    <property type="evidence" value="ECO:0007669"/>
    <property type="project" value="InterPro"/>
</dbReference>
<evidence type="ECO:0000256" key="1">
    <source>
        <dbReference type="ARBA" id="ARBA00009437"/>
    </source>
</evidence>
<evidence type="ECO:0000313" key="6">
    <source>
        <dbReference type="EMBL" id="PML54848.1"/>
    </source>
</evidence>
<dbReference type="Pfam" id="PF00126">
    <property type="entry name" value="HTH_1"/>
    <property type="match status" value="1"/>
</dbReference>
<feature type="domain" description="HTH lysR-type" evidence="5">
    <location>
        <begin position="9"/>
        <end position="66"/>
    </location>
</feature>
<dbReference type="AlphaFoldDB" id="A0A2N7ID44"/>
<evidence type="ECO:0000256" key="2">
    <source>
        <dbReference type="ARBA" id="ARBA00023015"/>
    </source>
</evidence>
<proteinExistence type="inferred from homology"/>
<dbReference type="InterPro" id="IPR036388">
    <property type="entry name" value="WH-like_DNA-bd_sf"/>
</dbReference>
<dbReference type="PANTHER" id="PTHR30118:SF15">
    <property type="entry name" value="TRANSCRIPTIONAL REGULATORY PROTEIN"/>
    <property type="match status" value="1"/>
</dbReference>
<dbReference type="Gene3D" id="3.40.190.10">
    <property type="entry name" value="Periplasmic binding protein-like II"/>
    <property type="match status" value="2"/>
</dbReference>
<dbReference type="InterPro" id="IPR005119">
    <property type="entry name" value="LysR_subst-bd"/>
</dbReference>
<dbReference type="EMBL" id="MCYL01000024">
    <property type="protein sequence ID" value="PML54848.1"/>
    <property type="molecule type" value="Genomic_DNA"/>
</dbReference>
<dbReference type="InterPro" id="IPR000847">
    <property type="entry name" value="LysR_HTH_N"/>
</dbReference>
<evidence type="ECO:0000256" key="4">
    <source>
        <dbReference type="ARBA" id="ARBA00023163"/>
    </source>
</evidence>
<evidence type="ECO:0000256" key="3">
    <source>
        <dbReference type="ARBA" id="ARBA00023125"/>
    </source>
</evidence>
<evidence type="ECO:0000313" key="7">
    <source>
        <dbReference type="Proteomes" id="UP000235746"/>
    </source>
</evidence>
<organism evidence="6 7">
    <name type="scientific">Vibrio lentus</name>
    <dbReference type="NCBI Taxonomy" id="136468"/>
    <lineage>
        <taxon>Bacteria</taxon>
        <taxon>Pseudomonadati</taxon>
        <taxon>Pseudomonadota</taxon>
        <taxon>Gammaproteobacteria</taxon>
        <taxon>Vibrionales</taxon>
        <taxon>Vibrionaceae</taxon>
        <taxon>Vibrio</taxon>
    </lineage>
</organism>
<name>A0A2N7ID44_9VIBR</name>
<keyword evidence="2" id="KW-0805">Transcription regulation</keyword>
<gene>
    <name evidence="6" type="ORF">BCT74_05820</name>
</gene>
<accession>A0A2N7ID44</accession>